<dbReference type="NCBIfam" id="NF009875">
    <property type="entry name" value="PRK13339.1"/>
    <property type="match status" value="1"/>
</dbReference>
<dbReference type="NCBIfam" id="NF003606">
    <property type="entry name" value="PRK05257.2-1"/>
    <property type="match status" value="1"/>
</dbReference>
<dbReference type="GO" id="GO:0047545">
    <property type="term" value="F:(S)-2-hydroxyglutarate dehydrogenase activity"/>
    <property type="evidence" value="ECO:0007669"/>
    <property type="project" value="TreeGrafter"/>
</dbReference>
<comment type="cofactor">
    <cofactor evidence="2 8">
        <name>FAD</name>
        <dbReference type="ChEBI" id="CHEBI:57692"/>
    </cofactor>
</comment>
<dbReference type="EMBL" id="RXNR01000035">
    <property type="protein sequence ID" value="RTQ91925.1"/>
    <property type="molecule type" value="Genomic_DNA"/>
</dbReference>
<dbReference type="PANTHER" id="PTHR43104">
    <property type="entry name" value="L-2-HYDROXYGLUTARATE DEHYDROGENASE, MITOCHONDRIAL"/>
    <property type="match status" value="1"/>
</dbReference>
<organism evidence="9 10">
    <name type="scientific">Lysinibacillus telephonicus</name>
    <dbReference type="NCBI Taxonomy" id="1714840"/>
    <lineage>
        <taxon>Bacteria</taxon>
        <taxon>Bacillati</taxon>
        <taxon>Bacillota</taxon>
        <taxon>Bacilli</taxon>
        <taxon>Bacillales</taxon>
        <taxon>Bacillaceae</taxon>
        <taxon>Lysinibacillus</taxon>
    </lineage>
</organism>
<keyword evidence="4 8" id="KW-0816">Tricarboxylic acid cycle</keyword>
<proteinExistence type="inferred from homology"/>
<dbReference type="InterPro" id="IPR036188">
    <property type="entry name" value="FAD/NAD-bd_sf"/>
</dbReference>
<dbReference type="PANTHER" id="PTHR43104:SF2">
    <property type="entry name" value="L-2-HYDROXYGLUTARATE DEHYDROGENASE, MITOCHONDRIAL"/>
    <property type="match status" value="1"/>
</dbReference>
<evidence type="ECO:0000256" key="1">
    <source>
        <dbReference type="ARBA" id="ARBA00001139"/>
    </source>
</evidence>
<dbReference type="UniPathway" id="UPA00223">
    <property type="reaction ID" value="UER01008"/>
</dbReference>
<evidence type="ECO:0000256" key="6">
    <source>
        <dbReference type="ARBA" id="ARBA00022827"/>
    </source>
</evidence>
<dbReference type="Proteomes" id="UP000276349">
    <property type="component" value="Unassembled WGS sequence"/>
</dbReference>
<dbReference type="NCBIfam" id="NF003608">
    <property type="entry name" value="PRK05257.2-4"/>
    <property type="match status" value="1"/>
</dbReference>
<dbReference type="AlphaFoldDB" id="A0A3S0KI02"/>
<reference evidence="9 10" key="1">
    <citation type="submission" date="2018-12" db="EMBL/GenBank/DDBJ databases">
        <authorList>
            <person name="Yu L."/>
        </authorList>
    </citation>
    <scope>NUCLEOTIDE SEQUENCE [LARGE SCALE GENOMIC DNA]</scope>
    <source>
        <strain evidence="9 10">S5H2222</strain>
    </source>
</reference>
<dbReference type="NCBIfam" id="NF003611">
    <property type="entry name" value="PRK05257.3-2"/>
    <property type="match status" value="1"/>
</dbReference>
<keyword evidence="6 8" id="KW-0274">FAD</keyword>
<keyword evidence="5 8" id="KW-0285">Flavoprotein</keyword>
<evidence type="ECO:0000256" key="5">
    <source>
        <dbReference type="ARBA" id="ARBA00022630"/>
    </source>
</evidence>
<evidence type="ECO:0000256" key="8">
    <source>
        <dbReference type="HAMAP-Rule" id="MF_00212"/>
    </source>
</evidence>
<dbReference type="NCBIfam" id="TIGR01320">
    <property type="entry name" value="mal_quin_oxido"/>
    <property type="match status" value="1"/>
</dbReference>
<dbReference type="NCBIfam" id="NF003603">
    <property type="entry name" value="PRK05257.1-1"/>
    <property type="match status" value="1"/>
</dbReference>
<comment type="caution">
    <text evidence="9">The sequence shown here is derived from an EMBL/GenBank/DDBJ whole genome shotgun (WGS) entry which is preliminary data.</text>
</comment>
<dbReference type="GO" id="GO:0006099">
    <property type="term" value="P:tricarboxylic acid cycle"/>
    <property type="evidence" value="ECO:0007669"/>
    <property type="project" value="UniProtKB-UniRule"/>
</dbReference>
<dbReference type="OrthoDB" id="9763983at2"/>
<dbReference type="NCBIfam" id="NF003610">
    <property type="entry name" value="PRK05257.3-1"/>
    <property type="match status" value="1"/>
</dbReference>
<dbReference type="HAMAP" id="MF_00212">
    <property type="entry name" value="MQO"/>
    <property type="match status" value="1"/>
</dbReference>
<gene>
    <name evidence="8" type="primary">mqo</name>
    <name evidence="9" type="ORF">EKG35_12670</name>
</gene>
<evidence type="ECO:0000313" key="10">
    <source>
        <dbReference type="Proteomes" id="UP000276349"/>
    </source>
</evidence>
<protein>
    <recommendedName>
        <fullName evidence="8">Probable malate:quinone oxidoreductase</fullName>
        <ecNumber evidence="8">1.1.5.4</ecNumber>
    </recommendedName>
    <alternativeName>
        <fullName evidence="8">MQO</fullName>
    </alternativeName>
    <alternativeName>
        <fullName evidence="8">Malate dehydrogenase [quinone]</fullName>
    </alternativeName>
</protein>
<dbReference type="NCBIfam" id="NF003604">
    <property type="entry name" value="PRK05257.1-3"/>
    <property type="match status" value="1"/>
</dbReference>
<name>A0A3S0KI02_9BACI</name>
<accession>A0A3S0KI02</accession>
<dbReference type="NCBIfam" id="NF003605">
    <property type="entry name" value="PRK05257.1-4"/>
    <property type="match status" value="1"/>
</dbReference>
<evidence type="ECO:0000256" key="7">
    <source>
        <dbReference type="ARBA" id="ARBA00023002"/>
    </source>
</evidence>
<sequence length="500" mass="55570">MSNRKTNTDVILIGAGIMSATLGTLLKELKPEWDIKVFESLEKAGEESSNEWNNAGTGHAALCELNYTTEKSDGSIDISKAVNVNEQFQVSRQFWSYLVDKKLINNPQDFIMPLPHMSMVQGEENVQFLKKRHEAMVKNPLFKGMEFSDDPAKLMEWIPLIMNGRKDNEPIAATKVDYGTDVNFGALTRMLFEHLESKGVEVNYKHKVQKLKRANDGSWEVVVHDLDGCKAKYYNAKFIFLGAGGGSLELLQKTGIPEGKHIGGFPVSGLFMVCNNQEIVEQHHAKVYGKAKVGAPPMSVPHLDTRYIDNKKSLLFGPFAGFSPKFLKTGSNMDLFASIKPHNLTTLLAAGVKEMSLTKYLIQQVLLSKEQRMEELREFIPNAKSEDWDIVIAGQRVQVIKDTEKGGKGTLQFGTEVITASDGSVAALLGASPGASTAVHVMLEVIKKCFPDQHKEWEPKIKEMIPSYGLKLMDHPELLQELHNSTAHTLGLSEKEPVLS</sequence>
<keyword evidence="10" id="KW-1185">Reference proteome</keyword>
<dbReference type="Pfam" id="PF06039">
    <property type="entry name" value="Mqo"/>
    <property type="match status" value="1"/>
</dbReference>
<evidence type="ECO:0000256" key="2">
    <source>
        <dbReference type="ARBA" id="ARBA00001974"/>
    </source>
</evidence>
<comment type="pathway">
    <text evidence="3 8">Carbohydrate metabolism; tricarboxylic acid cycle; oxaloacetate from (S)-malate (quinone route): step 1/1.</text>
</comment>
<dbReference type="InterPro" id="IPR006231">
    <property type="entry name" value="MQO"/>
</dbReference>
<evidence type="ECO:0000313" key="9">
    <source>
        <dbReference type="EMBL" id="RTQ91925.1"/>
    </source>
</evidence>
<keyword evidence="7 8" id="KW-0560">Oxidoreductase</keyword>
<comment type="similarity">
    <text evidence="8">Belongs to the MQO family.</text>
</comment>
<dbReference type="GO" id="GO:0008924">
    <property type="term" value="F:L-malate dehydrogenase (quinone) activity"/>
    <property type="evidence" value="ECO:0007669"/>
    <property type="project" value="UniProtKB-UniRule"/>
</dbReference>
<comment type="catalytic activity">
    <reaction evidence="1 8">
        <text>(S)-malate + a quinone = a quinol + oxaloacetate</text>
        <dbReference type="Rhea" id="RHEA:46012"/>
        <dbReference type="ChEBI" id="CHEBI:15589"/>
        <dbReference type="ChEBI" id="CHEBI:16452"/>
        <dbReference type="ChEBI" id="CHEBI:24646"/>
        <dbReference type="ChEBI" id="CHEBI:132124"/>
        <dbReference type="EC" id="1.1.5.4"/>
    </reaction>
</comment>
<evidence type="ECO:0000256" key="3">
    <source>
        <dbReference type="ARBA" id="ARBA00005012"/>
    </source>
</evidence>
<dbReference type="SUPFAM" id="SSF51905">
    <property type="entry name" value="FAD/NAD(P)-binding domain"/>
    <property type="match status" value="1"/>
</dbReference>
<evidence type="ECO:0000256" key="4">
    <source>
        <dbReference type="ARBA" id="ARBA00022532"/>
    </source>
</evidence>
<dbReference type="EC" id="1.1.5.4" evidence="8"/>
<dbReference type="RefSeq" id="WP_126294835.1">
    <property type="nucleotide sequence ID" value="NZ_CP155468.1"/>
</dbReference>